<feature type="domain" description="C-type lectin" evidence="5">
    <location>
        <begin position="115"/>
        <end position="231"/>
    </location>
</feature>
<dbReference type="FunCoup" id="A0A2Y9RUF2">
    <property type="interactions" value="222"/>
</dbReference>
<dbReference type="Proteomes" id="UP000248480">
    <property type="component" value="Unplaced"/>
</dbReference>
<dbReference type="InterPro" id="IPR016186">
    <property type="entry name" value="C-type_lectin-like/link_sf"/>
</dbReference>
<dbReference type="GeneID" id="101346433"/>
<dbReference type="SMART" id="SM00034">
    <property type="entry name" value="CLECT"/>
    <property type="match status" value="1"/>
</dbReference>
<dbReference type="InterPro" id="IPR016187">
    <property type="entry name" value="CTDL_fold"/>
</dbReference>
<evidence type="ECO:0000259" key="5">
    <source>
        <dbReference type="PROSITE" id="PS50041"/>
    </source>
</evidence>
<dbReference type="PANTHER" id="PTHR46746">
    <property type="entry name" value="KILLER CELL LECTIN-LIKE RECEPTOR SUBFAMILY F MEMBER 2"/>
    <property type="match status" value="1"/>
</dbReference>
<dbReference type="InterPro" id="IPR051379">
    <property type="entry name" value="C-type_Lectin_Receptor_IMM"/>
</dbReference>
<keyword evidence="4" id="KW-1133">Transmembrane helix</keyword>
<dbReference type="RefSeq" id="XP_023597246.1">
    <property type="nucleotide sequence ID" value="XM_023741478.1"/>
</dbReference>
<dbReference type="InParanoid" id="A0A2Y9RUF2"/>
<reference evidence="7" key="1">
    <citation type="submission" date="2025-08" db="UniProtKB">
        <authorList>
            <consortium name="RefSeq"/>
        </authorList>
    </citation>
    <scope>IDENTIFICATION</scope>
</reference>
<dbReference type="InterPro" id="IPR001304">
    <property type="entry name" value="C-type_lectin-like"/>
</dbReference>
<organism evidence="6 7">
    <name type="scientific">Trichechus manatus latirostris</name>
    <name type="common">Florida manatee</name>
    <dbReference type="NCBI Taxonomy" id="127582"/>
    <lineage>
        <taxon>Eukaryota</taxon>
        <taxon>Metazoa</taxon>
        <taxon>Chordata</taxon>
        <taxon>Craniata</taxon>
        <taxon>Vertebrata</taxon>
        <taxon>Euteleostomi</taxon>
        <taxon>Mammalia</taxon>
        <taxon>Eutheria</taxon>
        <taxon>Afrotheria</taxon>
        <taxon>Sirenia</taxon>
        <taxon>Trichechidae</taxon>
        <taxon>Trichechus</taxon>
    </lineage>
</organism>
<evidence type="ECO:0000256" key="4">
    <source>
        <dbReference type="SAM" id="Phobius"/>
    </source>
</evidence>
<dbReference type="Pfam" id="PF00059">
    <property type="entry name" value="Lectin_C"/>
    <property type="match status" value="1"/>
</dbReference>
<dbReference type="PROSITE" id="PS50041">
    <property type="entry name" value="C_TYPE_LECTIN_2"/>
    <property type="match status" value="1"/>
</dbReference>
<keyword evidence="4" id="KW-0812">Transmembrane</keyword>
<name>A0A2Y9RUF2_TRIMA</name>
<feature type="transmembrane region" description="Helical" evidence="4">
    <location>
        <begin position="47"/>
        <end position="70"/>
    </location>
</feature>
<dbReference type="CDD" id="cd03590">
    <property type="entry name" value="CLECT_DC-SIGN_like"/>
    <property type="match status" value="1"/>
</dbReference>
<evidence type="ECO:0000256" key="1">
    <source>
        <dbReference type="ARBA" id="ARBA00022734"/>
    </source>
</evidence>
<dbReference type="STRING" id="127582.A0A2Y9RUF2"/>
<gene>
    <name evidence="7" type="primary">LOC101346433</name>
</gene>
<accession>A0A2Y9RUF2</accession>
<proteinExistence type="predicted"/>
<dbReference type="PROSITE" id="PS00615">
    <property type="entry name" value="C_TYPE_LECTIN_1"/>
    <property type="match status" value="1"/>
</dbReference>
<feature type="region of interest" description="Disordered" evidence="3">
    <location>
        <begin position="1"/>
        <end position="38"/>
    </location>
</feature>
<keyword evidence="6" id="KW-1185">Reference proteome</keyword>
<keyword evidence="4" id="KW-0472">Membrane</keyword>
<dbReference type="Gene3D" id="3.10.100.10">
    <property type="entry name" value="Mannose-Binding Protein A, subunit A"/>
    <property type="match status" value="1"/>
</dbReference>
<dbReference type="PANTHER" id="PTHR46746:SF9">
    <property type="entry name" value="CD209 ANTIGEN-LIKE PROTEIN C-LIKE"/>
    <property type="match status" value="1"/>
</dbReference>
<evidence type="ECO:0000313" key="7">
    <source>
        <dbReference type="RefSeq" id="XP_023597246.1"/>
    </source>
</evidence>
<evidence type="ECO:0000256" key="3">
    <source>
        <dbReference type="SAM" id="MobiDB-lite"/>
    </source>
</evidence>
<dbReference type="GO" id="GO:0030246">
    <property type="term" value="F:carbohydrate binding"/>
    <property type="evidence" value="ECO:0007669"/>
    <property type="project" value="UniProtKB-KW"/>
</dbReference>
<protein>
    <submittedName>
        <fullName evidence="7">C-type lectin domain family 4 member A-like</fullName>
    </submittedName>
</protein>
<sequence>MGRTSGLGDSAIAEAGPRPSADTWLPPTAPKEKTSHHQSNSRFPKQLLASLLILLLLLAISFFIAFIIFFQRWSQLIKEKKNPKEVFHEKLICEKTHLNVEGKSWGCCPENWMISNTSCYFISSEAKTWTESKKNCTGMQALLLVINAKEEQLLIIQKLNRNSAYYVGLSDPEGMHQWQRVDQSPYNRSVTFWHPYEPSNYKEHCVFINFRQGNWGWNDASCDVPQKSICKMMKIYL</sequence>
<dbReference type="InterPro" id="IPR018378">
    <property type="entry name" value="C-type_lectin_CS"/>
</dbReference>
<evidence type="ECO:0000256" key="2">
    <source>
        <dbReference type="ARBA" id="ARBA00023157"/>
    </source>
</evidence>
<dbReference type="InterPro" id="IPR033989">
    <property type="entry name" value="CD209-like_CTLD"/>
</dbReference>
<dbReference type="AlphaFoldDB" id="A0A2Y9RUF2"/>
<keyword evidence="1" id="KW-0430">Lectin</keyword>
<dbReference type="SUPFAM" id="SSF56436">
    <property type="entry name" value="C-type lectin-like"/>
    <property type="match status" value="1"/>
</dbReference>
<keyword evidence="2" id="KW-1015">Disulfide bond</keyword>
<evidence type="ECO:0000313" key="6">
    <source>
        <dbReference type="Proteomes" id="UP000248480"/>
    </source>
</evidence>
<dbReference type="KEGG" id="tmu:101346433"/>